<dbReference type="AlphaFoldDB" id="A0A1R0GRU4"/>
<dbReference type="InterPro" id="IPR036397">
    <property type="entry name" value="RNaseH_sf"/>
</dbReference>
<dbReference type="InterPro" id="IPR001584">
    <property type="entry name" value="Integrase_cat-core"/>
</dbReference>
<evidence type="ECO:0000313" key="2">
    <source>
        <dbReference type="EMBL" id="OLY79623.1"/>
    </source>
</evidence>
<dbReference type="Pfam" id="PF00665">
    <property type="entry name" value="rve"/>
    <property type="match status" value="1"/>
</dbReference>
<proteinExistence type="predicted"/>
<evidence type="ECO:0000313" key="3">
    <source>
        <dbReference type="Proteomes" id="UP000187455"/>
    </source>
</evidence>
<dbReference type="GO" id="GO:0003676">
    <property type="term" value="F:nucleic acid binding"/>
    <property type="evidence" value="ECO:0007669"/>
    <property type="project" value="InterPro"/>
</dbReference>
<keyword evidence="3" id="KW-1185">Reference proteome</keyword>
<dbReference type="Proteomes" id="UP000187455">
    <property type="component" value="Unassembled WGS sequence"/>
</dbReference>
<organism evidence="2 3">
    <name type="scientific">Smittium mucronatum</name>
    <dbReference type="NCBI Taxonomy" id="133383"/>
    <lineage>
        <taxon>Eukaryota</taxon>
        <taxon>Fungi</taxon>
        <taxon>Fungi incertae sedis</taxon>
        <taxon>Zoopagomycota</taxon>
        <taxon>Kickxellomycotina</taxon>
        <taxon>Harpellomycetes</taxon>
        <taxon>Harpellales</taxon>
        <taxon>Legeriomycetaceae</taxon>
        <taxon>Smittium</taxon>
    </lineage>
</organism>
<evidence type="ECO:0000259" key="1">
    <source>
        <dbReference type="PROSITE" id="PS50994"/>
    </source>
</evidence>
<feature type="domain" description="Integrase catalytic" evidence="1">
    <location>
        <begin position="1"/>
        <end position="114"/>
    </location>
</feature>
<sequence length="114" mass="13291">MKRNPSDGFNYIFHVADNFSRFNLVAPLREKSALEVLDMLKYFIFKFSISPKIIQLENGRKFANRDFIDFASALKGRDPVFIAPKNSLTNGIFEQAHGKLYRRINGRNRCEKME</sequence>
<dbReference type="SUPFAM" id="SSF53098">
    <property type="entry name" value="Ribonuclease H-like"/>
    <property type="match status" value="1"/>
</dbReference>
<dbReference type="InterPro" id="IPR012337">
    <property type="entry name" value="RNaseH-like_sf"/>
</dbReference>
<protein>
    <recommendedName>
        <fullName evidence="1">Integrase catalytic domain-containing protein</fullName>
    </recommendedName>
</protein>
<comment type="caution">
    <text evidence="2">The sequence shown here is derived from an EMBL/GenBank/DDBJ whole genome shotgun (WGS) entry which is preliminary data.</text>
</comment>
<reference evidence="2 3" key="1">
    <citation type="journal article" date="2016" name="Mol. Biol. Evol.">
        <title>Genome-Wide Survey of Gut Fungi (Harpellales) Reveals the First Horizontally Transferred Ubiquitin Gene from a Mosquito Host.</title>
        <authorList>
            <person name="Wang Y."/>
            <person name="White M.M."/>
            <person name="Kvist S."/>
            <person name="Moncalvo J.M."/>
        </authorList>
    </citation>
    <scope>NUCLEOTIDE SEQUENCE [LARGE SCALE GENOMIC DNA]</scope>
    <source>
        <strain evidence="2 3">ALG-7-W6</strain>
    </source>
</reference>
<name>A0A1R0GRU4_9FUNG</name>
<accession>A0A1R0GRU4</accession>
<dbReference type="PROSITE" id="PS50994">
    <property type="entry name" value="INTEGRASE"/>
    <property type="match status" value="1"/>
</dbReference>
<dbReference type="EMBL" id="LSSL01004235">
    <property type="protein sequence ID" value="OLY79623.1"/>
    <property type="molecule type" value="Genomic_DNA"/>
</dbReference>
<dbReference type="OrthoDB" id="2281046at2759"/>
<dbReference type="GO" id="GO:0015074">
    <property type="term" value="P:DNA integration"/>
    <property type="evidence" value="ECO:0007669"/>
    <property type="project" value="InterPro"/>
</dbReference>
<dbReference type="GO" id="GO:0005634">
    <property type="term" value="C:nucleus"/>
    <property type="evidence" value="ECO:0007669"/>
    <property type="project" value="UniProtKB-ARBA"/>
</dbReference>
<gene>
    <name evidence="2" type="ORF">AYI68_g6302</name>
</gene>
<dbReference type="Gene3D" id="3.30.420.10">
    <property type="entry name" value="Ribonuclease H-like superfamily/Ribonuclease H"/>
    <property type="match status" value="1"/>
</dbReference>